<comment type="caution">
    <text evidence="8">The sequence shown here is derived from an EMBL/GenBank/DDBJ whole genome shotgun (WGS) entry which is preliminary data.</text>
</comment>
<keyword evidence="6" id="KW-0732">Signal</keyword>
<dbReference type="Gene3D" id="3.40.50.200">
    <property type="entry name" value="Peptidase S8/S53 domain"/>
    <property type="match status" value="1"/>
</dbReference>
<dbReference type="InterPro" id="IPR036852">
    <property type="entry name" value="Peptidase_S8/S53_dom_sf"/>
</dbReference>
<protein>
    <recommendedName>
        <fullName evidence="7">Peptidase S8/S53 domain-containing protein</fullName>
    </recommendedName>
</protein>
<dbReference type="GO" id="GO:0005615">
    <property type="term" value="C:extracellular space"/>
    <property type="evidence" value="ECO:0007669"/>
    <property type="project" value="TreeGrafter"/>
</dbReference>
<feature type="active site" description="Charge relay system" evidence="5">
    <location>
        <position position="227"/>
    </location>
</feature>
<dbReference type="GO" id="GO:0004252">
    <property type="term" value="F:serine-type endopeptidase activity"/>
    <property type="evidence" value="ECO:0007669"/>
    <property type="project" value="UniProtKB-UniRule"/>
</dbReference>
<dbReference type="InterPro" id="IPR023827">
    <property type="entry name" value="Peptidase_S8_Asp-AS"/>
</dbReference>
<reference evidence="8 9" key="1">
    <citation type="journal article" date="2018" name="MBio">
        <title>Comparative Genomics Reveals the Core Gene Toolbox for the Fungus-Insect Symbiosis.</title>
        <authorList>
            <person name="Wang Y."/>
            <person name="Stata M."/>
            <person name="Wang W."/>
            <person name="Stajich J.E."/>
            <person name="White M.M."/>
            <person name="Moncalvo J.M."/>
        </authorList>
    </citation>
    <scope>NUCLEOTIDE SEQUENCE [LARGE SCALE GENOMIC DNA]</scope>
    <source>
        <strain evidence="8 9">SC-DP-2</strain>
    </source>
</reference>
<dbReference type="Proteomes" id="UP000245609">
    <property type="component" value="Unassembled WGS sequence"/>
</dbReference>
<evidence type="ECO:0000256" key="1">
    <source>
        <dbReference type="ARBA" id="ARBA00011073"/>
    </source>
</evidence>
<dbReference type="PRINTS" id="PR00723">
    <property type="entry name" value="SUBTILISIN"/>
</dbReference>
<dbReference type="PROSITE" id="PS00136">
    <property type="entry name" value="SUBTILASE_ASP"/>
    <property type="match status" value="1"/>
</dbReference>
<evidence type="ECO:0000313" key="8">
    <source>
        <dbReference type="EMBL" id="PVV02743.1"/>
    </source>
</evidence>
<dbReference type="CDD" id="cd04077">
    <property type="entry name" value="Peptidases_S8_PCSK9_ProteinaseK_like"/>
    <property type="match status" value="1"/>
</dbReference>
<dbReference type="InterPro" id="IPR022398">
    <property type="entry name" value="Peptidase_S8_His-AS"/>
</dbReference>
<dbReference type="InterPro" id="IPR050131">
    <property type="entry name" value="Peptidase_S8_subtilisin-like"/>
</dbReference>
<keyword evidence="2 5" id="KW-0645">Protease</keyword>
<organism evidence="8 9">
    <name type="scientific">Smittium megazygosporum</name>
    <dbReference type="NCBI Taxonomy" id="133381"/>
    <lineage>
        <taxon>Eukaryota</taxon>
        <taxon>Fungi</taxon>
        <taxon>Fungi incertae sedis</taxon>
        <taxon>Zoopagomycota</taxon>
        <taxon>Kickxellomycotina</taxon>
        <taxon>Harpellomycetes</taxon>
        <taxon>Harpellales</taxon>
        <taxon>Legeriomycetaceae</taxon>
        <taxon>Smittium</taxon>
    </lineage>
</organism>
<feature type="domain" description="Peptidase S8/S53" evidence="7">
    <location>
        <begin position="187"/>
        <end position="425"/>
    </location>
</feature>
<dbReference type="PANTHER" id="PTHR43806:SF11">
    <property type="entry name" value="CEREVISIN-RELATED"/>
    <property type="match status" value="1"/>
</dbReference>
<evidence type="ECO:0000256" key="4">
    <source>
        <dbReference type="ARBA" id="ARBA00022825"/>
    </source>
</evidence>
<dbReference type="InterPro" id="IPR000209">
    <property type="entry name" value="Peptidase_S8/S53_dom"/>
</dbReference>
<feature type="active site" description="Charge relay system" evidence="5">
    <location>
        <position position="386"/>
    </location>
</feature>
<dbReference type="STRING" id="133381.A0A2T9ZDR6"/>
<accession>A0A2T9ZDR6</accession>
<dbReference type="InterPro" id="IPR015500">
    <property type="entry name" value="Peptidase_S8_subtilisin-rel"/>
</dbReference>
<dbReference type="SUPFAM" id="SSF52743">
    <property type="entry name" value="Subtilisin-like"/>
    <property type="match status" value="1"/>
</dbReference>
<comment type="similarity">
    <text evidence="1 5">Belongs to the peptidase S8 family.</text>
</comment>
<gene>
    <name evidence="8" type="ORF">BB560_002800</name>
</gene>
<feature type="active site" description="Charge relay system" evidence="5">
    <location>
        <position position="195"/>
    </location>
</feature>
<dbReference type="PANTHER" id="PTHR43806">
    <property type="entry name" value="PEPTIDASE S8"/>
    <property type="match status" value="1"/>
</dbReference>
<keyword evidence="3 5" id="KW-0378">Hydrolase</keyword>
<dbReference type="GO" id="GO:0006508">
    <property type="term" value="P:proteolysis"/>
    <property type="evidence" value="ECO:0007669"/>
    <property type="project" value="UniProtKB-KW"/>
</dbReference>
<dbReference type="EMBL" id="MBFS01000347">
    <property type="protein sequence ID" value="PVV02743.1"/>
    <property type="molecule type" value="Genomic_DNA"/>
</dbReference>
<evidence type="ECO:0000256" key="3">
    <source>
        <dbReference type="ARBA" id="ARBA00022801"/>
    </source>
</evidence>
<feature type="signal peptide" evidence="6">
    <location>
        <begin position="1"/>
        <end position="17"/>
    </location>
</feature>
<dbReference type="PROSITE" id="PS51892">
    <property type="entry name" value="SUBTILASE"/>
    <property type="match status" value="1"/>
</dbReference>
<dbReference type="AlphaFoldDB" id="A0A2T9ZDR6"/>
<proteinExistence type="inferred from homology"/>
<evidence type="ECO:0000256" key="2">
    <source>
        <dbReference type="ARBA" id="ARBA00022670"/>
    </source>
</evidence>
<dbReference type="PROSITE" id="PS00137">
    <property type="entry name" value="SUBTILASE_HIS"/>
    <property type="match status" value="1"/>
</dbReference>
<evidence type="ECO:0000313" key="9">
    <source>
        <dbReference type="Proteomes" id="UP000245609"/>
    </source>
</evidence>
<evidence type="ECO:0000259" key="7">
    <source>
        <dbReference type="Pfam" id="PF00082"/>
    </source>
</evidence>
<sequence length="450" mass="48866">MKFVYILFVYSINSAFAQTQKYLVSFKNNTVSKEALLSSMNNSFRSFRIKGINDNQVSKSLSTLKKVNRSLYTIQADNTTAKGIKSNSNVRALEPDVSIVGDEIKQVPLQSVPALIKEHYQKPFGIDLDSIIVNAVPSPLYNFDSDPNNWLVQRYPPWHLGRLASIGANPQNFSPYGQEYYYLKAKNNVVVYLLDSGVDPNVPELSGKVRLGSNFISGEDNVDYAGHGTAIASLIGGKYNGVFKDAKIVSVKVLDKTNTGSTSVFLNAFDWVLNDLQDNYPSTPAIINFSINYSGESALLEAVFQEVYKQGILSVNSAGNYKTDACSYSPTKYDSVLSVGSFGPQINSFDNDFSNYGPCVDVLAPGSFILISGPGNKGMGMVNGTSLAAGIVTGLGAMILSYNPGFKPGDLKNAIIKSAITNQVVNVPDNTTTRSAWNGFKGSKSTFTYL</sequence>
<keyword evidence="9" id="KW-1185">Reference proteome</keyword>
<dbReference type="OrthoDB" id="206201at2759"/>
<evidence type="ECO:0000256" key="6">
    <source>
        <dbReference type="SAM" id="SignalP"/>
    </source>
</evidence>
<feature type="chain" id="PRO_5015694752" description="Peptidase S8/S53 domain-containing protein" evidence="6">
    <location>
        <begin position="18"/>
        <end position="450"/>
    </location>
</feature>
<dbReference type="Pfam" id="PF00082">
    <property type="entry name" value="Peptidase_S8"/>
    <property type="match status" value="1"/>
</dbReference>
<name>A0A2T9ZDR6_9FUNG</name>
<keyword evidence="4 5" id="KW-0720">Serine protease</keyword>
<evidence type="ECO:0000256" key="5">
    <source>
        <dbReference type="PROSITE-ProRule" id="PRU01240"/>
    </source>
</evidence>
<dbReference type="InterPro" id="IPR034193">
    <property type="entry name" value="PCSK9_ProteinaseK-like"/>
</dbReference>